<reference evidence="1 2" key="1">
    <citation type="submission" date="2024-06" db="EMBL/GenBank/DDBJ databases">
        <title>A chromosome level genome sequence of Diviner's sage (Salvia divinorum).</title>
        <authorList>
            <person name="Ford S.A."/>
            <person name="Ro D.-K."/>
            <person name="Ness R.W."/>
            <person name="Phillips M.A."/>
        </authorList>
    </citation>
    <scope>NUCLEOTIDE SEQUENCE [LARGE SCALE GENOMIC DNA]</scope>
    <source>
        <strain evidence="1">SAF-2024a</strain>
        <tissue evidence="1">Leaf</tissue>
    </source>
</reference>
<gene>
    <name evidence="1" type="ORF">AAHA92_04825</name>
</gene>
<accession>A0ABD1I4I7</accession>
<keyword evidence="2" id="KW-1185">Reference proteome</keyword>
<dbReference type="Proteomes" id="UP001567538">
    <property type="component" value="Unassembled WGS sequence"/>
</dbReference>
<dbReference type="AlphaFoldDB" id="A0ABD1I4I7"/>
<organism evidence="1 2">
    <name type="scientific">Salvia divinorum</name>
    <name type="common">Maria pastora</name>
    <name type="synonym">Diviner's sage</name>
    <dbReference type="NCBI Taxonomy" id="28513"/>
    <lineage>
        <taxon>Eukaryota</taxon>
        <taxon>Viridiplantae</taxon>
        <taxon>Streptophyta</taxon>
        <taxon>Embryophyta</taxon>
        <taxon>Tracheophyta</taxon>
        <taxon>Spermatophyta</taxon>
        <taxon>Magnoliopsida</taxon>
        <taxon>eudicotyledons</taxon>
        <taxon>Gunneridae</taxon>
        <taxon>Pentapetalae</taxon>
        <taxon>asterids</taxon>
        <taxon>lamiids</taxon>
        <taxon>Lamiales</taxon>
        <taxon>Lamiaceae</taxon>
        <taxon>Nepetoideae</taxon>
        <taxon>Mentheae</taxon>
        <taxon>Salviinae</taxon>
        <taxon>Salvia</taxon>
        <taxon>Salvia subgen. Calosphace</taxon>
    </lineage>
</organism>
<dbReference type="EMBL" id="JBEAFC010000003">
    <property type="protein sequence ID" value="KAL1562226.1"/>
    <property type="molecule type" value="Genomic_DNA"/>
</dbReference>
<sequence>MIELLGTESKTADSFEFLKKYATFHASIFHSCNLMTESQLLMLEKLQKPSNLYNLTDDPWFHISTAHEKRFYTSTVSTASAIRLTVIAELEGSFLAQYYVDADLPPEAFKSPAGSCRLSWA</sequence>
<protein>
    <submittedName>
        <fullName evidence="1">Nuclear pore complex protein NUP85-like isoform X1</fullName>
    </submittedName>
</protein>
<evidence type="ECO:0000313" key="1">
    <source>
        <dbReference type="EMBL" id="KAL1562226.1"/>
    </source>
</evidence>
<name>A0ABD1I4I7_SALDI</name>
<comment type="caution">
    <text evidence="1">The sequence shown here is derived from an EMBL/GenBank/DDBJ whole genome shotgun (WGS) entry which is preliminary data.</text>
</comment>
<proteinExistence type="predicted"/>
<evidence type="ECO:0000313" key="2">
    <source>
        <dbReference type="Proteomes" id="UP001567538"/>
    </source>
</evidence>